<accession>A0A4Z2F6J7</accession>
<feature type="compositionally biased region" description="Basic and acidic residues" evidence="1">
    <location>
        <begin position="99"/>
        <end position="121"/>
    </location>
</feature>
<dbReference type="EMBL" id="SRLO01001626">
    <property type="protein sequence ID" value="TNN36374.1"/>
    <property type="molecule type" value="Genomic_DNA"/>
</dbReference>
<keyword evidence="3" id="KW-1185">Reference proteome</keyword>
<evidence type="ECO:0000313" key="3">
    <source>
        <dbReference type="Proteomes" id="UP000314294"/>
    </source>
</evidence>
<evidence type="ECO:0000313" key="2">
    <source>
        <dbReference type="EMBL" id="TNN36374.1"/>
    </source>
</evidence>
<organism evidence="2 3">
    <name type="scientific">Liparis tanakae</name>
    <name type="common">Tanaka's snailfish</name>
    <dbReference type="NCBI Taxonomy" id="230148"/>
    <lineage>
        <taxon>Eukaryota</taxon>
        <taxon>Metazoa</taxon>
        <taxon>Chordata</taxon>
        <taxon>Craniata</taxon>
        <taxon>Vertebrata</taxon>
        <taxon>Euteleostomi</taxon>
        <taxon>Actinopterygii</taxon>
        <taxon>Neopterygii</taxon>
        <taxon>Teleostei</taxon>
        <taxon>Neoteleostei</taxon>
        <taxon>Acanthomorphata</taxon>
        <taxon>Eupercaria</taxon>
        <taxon>Perciformes</taxon>
        <taxon>Cottioidei</taxon>
        <taxon>Cottales</taxon>
        <taxon>Liparidae</taxon>
        <taxon>Liparis</taxon>
    </lineage>
</organism>
<protein>
    <submittedName>
        <fullName evidence="2">Uncharacterized protein</fullName>
    </submittedName>
</protein>
<sequence>MNVFSLDQNSGLWDGLQPEAMGFIRLQMAVAVLLTYRRGLESRAVESRTTVENQYGHRKNEQSVQAGPVDRSVEDGHRPEDAGEEEDDHGPSHGQQSRTVRDKDTETKTQRHRDRDKDTET</sequence>
<feature type="region of interest" description="Disordered" evidence="1">
    <location>
        <begin position="39"/>
        <end position="121"/>
    </location>
</feature>
<name>A0A4Z2F6J7_9TELE</name>
<dbReference type="AlphaFoldDB" id="A0A4Z2F6J7"/>
<evidence type="ECO:0000256" key="1">
    <source>
        <dbReference type="SAM" id="MobiDB-lite"/>
    </source>
</evidence>
<proteinExistence type="predicted"/>
<gene>
    <name evidence="2" type="ORF">EYF80_053458</name>
</gene>
<feature type="compositionally biased region" description="Basic and acidic residues" evidence="1">
    <location>
        <begin position="71"/>
        <end position="81"/>
    </location>
</feature>
<reference evidence="2 3" key="1">
    <citation type="submission" date="2019-03" db="EMBL/GenBank/DDBJ databases">
        <title>First draft genome of Liparis tanakae, snailfish: a comprehensive survey of snailfish specific genes.</title>
        <authorList>
            <person name="Kim W."/>
            <person name="Song I."/>
            <person name="Jeong J.-H."/>
            <person name="Kim D."/>
            <person name="Kim S."/>
            <person name="Ryu S."/>
            <person name="Song J.Y."/>
            <person name="Lee S.K."/>
        </authorList>
    </citation>
    <scope>NUCLEOTIDE SEQUENCE [LARGE SCALE GENOMIC DNA]</scope>
    <source>
        <tissue evidence="2">Muscle</tissue>
    </source>
</reference>
<dbReference type="Proteomes" id="UP000314294">
    <property type="component" value="Unassembled WGS sequence"/>
</dbReference>
<comment type="caution">
    <text evidence="2">The sequence shown here is derived from an EMBL/GenBank/DDBJ whole genome shotgun (WGS) entry which is preliminary data.</text>
</comment>